<comment type="caution">
    <text evidence="2">The sequence shown here is derived from an EMBL/GenBank/DDBJ whole genome shotgun (WGS) entry which is preliminary data.</text>
</comment>
<feature type="region of interest" description="Disordered" evidence="1">
    <location>
        <begin position="98"/>
        <end position="139"/>
    </location>
</feature>
<dbReference type="EMBL" id="JBBUKT010000012">
    <property type="protein sequence ID" value="MEK7953552.1"/>
    <property type="molecule type" value="Genomic_DNA"/>
</dbReference>
<evidence type="ECO:0000256" key="1">
    <source>
        <dbReference type="SAM" id="MobiDB-lite"/>
    </source>
</evidence>
<evidence type="ECO:0000313" key="3">
    <source>
        <dbReference type="Proteomes" id="UP001371305"/>
    </source>
</evidence>
<dbReference type="Proteomes" id="UP001371305">
    <property type="component" value="Unassembled WGS sequence"/>
</dbReference>
<gene>
    <name evidence="2" type="ORF">WKV53_23760</name>
</gene>
<sequence length="189" mass="20760">MDTSGKALLEHWTWAASKGLMNSATAASLKSASAKVIGILDDWETSDVRKIDTEDLILRFQNLHARDFTPSSLETYASRFRKAVQLFNDYVSNPAGWRVSGRPKKAKAKEEIRKNGGTSGTDLPQSSPPGNGVDDKPLHGETHLISYPFPLRRGLTVKLSLPEDLTSIEAKRLGAFLMTLSSEFIVEGD</sequence>
<evidence type="ECO:0000313" key="2">
    <source>
        <dbReference type="EMBL" id="MEK7953552.1"/>
    </source>
</evidence>
<keyword evidence="3" id="KW-1185">Reference proteome</keyword>
<name>A0ABU9B2U0_9BACT</name>
<evidence type="ECO:0008006" key="4">
    <source>
        <dbReference type="Google" id="ProtNLM"/>
    </source>
</evidence>
<protein>
    <recommendedName>
        <fullName evidence="4">Core-binding (CB) domain-containing protein</fullName>
    </recommendedName>
</protein>
<proteinExistence type="predicted"/>
<reference evidence="2 3" key="1">
    <citation type="submission" date="2024-04" db="EMBL/GenBank/DDBJ databases">
        <title>Luteolibacter sp. isolated from soil.</title>
        <authorList>
            <person name="An J."/>
        </authorList>
    </citation>
    <scope>NUCLEOTIDE SEQUENCE [LARGE SCALE GENOMIC DNA]</scope>
    <source>
        <strain evidence="2 3">Y139</strain>
    </source>
</reference>
<dbReference type="RefSeq" id="WP_341407318.1">
    <property type="nucleotide sequence ID" value="NZ_JBBUKT010000012.1"/>
</dbReference>
<organism evidence="2 3">
    <name type="scientific">Luteolibacter soli</name>
    <dbReference type="NCBI Taxonomy" id="3135280"/>
    <lineage>
        <taxon>Bacteria</taxon>
        <taxon>Pseudomonadati</taxon>
        <taxon>Verrucomicrobiota</taxon>
        <taxon>Verrucomicrobiia</taxon>
        <taxon>Verrucomicrobiales</taxon>
        <taxon>Verrucomicrobiaceae</taxon>
        <taxon>Luteolibacter</taxon>
    </lineage>
</organism>
<accession>A0ABU9B2U0</accession>
<feature type="compositionally biased region" description="Polar residues" evidence="1">
    <location>
        <begin position="120"/>
        <end position="129"/>
    </location>
</feature>